<reference evidence="3" key="1">
    <citation type="submission" date="2015-08" db="EMBL/GenBank/DDBJ databases">
        <authorList>
            <person name="Babu N.S."/>
            <person name="Beckwith C.J."/>
            <person name="Beseler K.G."/>
            <person name="Brison A."/>
            <person name="Carone J.V."/>
            <person name="Caskin T.P."/>
            <person name="Diamond M."/>
            <person name="Durham M.E."/>
            <person name="Foxe J.M."/>
            <person name="Go M."/>
            <person name="Henderson B.A."/>
            <person name="Jones I.B."/>
            <person name="McGettigan J.A."/>
            <person name="Micheletti S.J."/>
            <person name="Nasrallah M.E."/>
            <person name="Ortiz D."/>
            <person name="Piller C.R."/>
            <person name="Privatt S.R."/>
            <person name="Schneider S.L."/>
            <person name="Sharp S."/>
            <person name="Smith T.C."/>
            <person name="Stanton J.D."/>
            <person name="Ullery H.E."/>
            <person name="Wilson R.J."/>
            <person name="Serrano M.G."/>
            <person name="Buck G."/>
            <person name="Lee V."/>
            <person name="Wang Y."/>
            <person name="Carvalho R."/>
            <person name="Voegtly L."/>
            <person name="Shi R."/>
            <person name="Duckworth R."/>
            <person name="Johnson A."/>
            <person name="Loviza R."/>
            <person name="Walstead R."/>
            <person name="Shah Z."/>
            <person name="Kiflezghi M."/>
            <person name="Wade K."/>
            <person name="Ball S.L."/>
            <person name="Bradley K.W."/>
            <person name="Asai D.J."/>
            <person name="Bowman C.A."/>
            <person name="Russell D.A."/>
            <person name="Pope W.H."/>
            <person name="Jacobs-Sera D."/>
            <person name="Hendrix R.W."/>
            <person name="Hatfull G.F."/>
        </authorList>
    </citation>
    <scope>NUCLEOTIDE SEQUENCE</scope>
</reference>
<protein>
    <recommendedName>
        <fullName evidence="2">ScoMcrA-like N-terminal head domain-containing protein</fullName>
    </recommendedName>
</protein>
<feature type="domain" description="ScoMcrA-like N-terminal head" evidence="2">
    <location>
        <begin position="6"/>
        <end position="88"/>
    </location>
</feature>
<name>A0A2P2CER5_9ZZZZ</name>
<dbReference type="InterPro" id="IPR058807">
    <property type="entry name" value="ScoMcrA_N"/>
</dbReference>
<organism evidence="3">
    <name type="scientific">metagenome</name>
    <dbReference type="NCBI Taxonomy" id="256318"/>
    <lineage>
        <taxon>unclassified sequences</taxon>
        <taxon>metagenomes</taxon>
    </lineage>
</organism>
<dbReference type="AlphaFoldDB" id="A0A2P2CER5"/>
<evidence type="ECO:0000313" key="3">
    <source>
        <dbReference type="EMBL" id="CUR60448.1"/>
    </source>
</evidence>
<evidence type="ECO:0000259" key="2">
    <source>
        <dbReference type="Pfam" id="PF26345"/>
    </source>
</evidence>
<dbReference type="Pfam" id="PF26345">
    <property type="entry name" value="ScoMcrA_N"/>
    <property type="match status" value="1"/>
</dbReference>
<evidence type="ECO:0000256" key="1">
    <source>
        <dbReference type="SAM" id="MobiDB-lite"/>
    </source>
</evidence>
<feature type="region of interest" description="Disordered" evidence="1">
    <location>
        <begin position="84"/>
        <end position="134"/>
    </location>
</feature>
<gene>
    <name evidence="3" type="ORF">NOCA1210112</name>
</gene>
<dbReference type="EMBL" id="CZKB01000014">
    <property type="protein sequence ID" value="CUR60448.1"/>
    <property type="molecule type" value="Genomic_DNA"/>
</dbReference>
<feature type="compositionally biased region" description="Low complexity" evidence="1">
    <location>
        <begin position="99"/>
        <end position="130"/>
    </location>
</feature>
<sequence length="158" mass="16350">MSLLNSIDRDHVLTALDTWDAAGGANYMLVRGGVSTHVLLHHGKEYDAAAIAGIAHGLATGRTLAPQDIPGGAAGASKALVRLGFDIRDDSPPSERVPGTRARTPRTSSGSSTSSGSRSTRSTGTPRPTRVAATDRPVNLCPRCYIALPATGICDTCD</sequence>
<proteinExistence type="predicted"/>
<accession>A0A2P2CER5</accession>